<evidence type="ECO:0000313" key="5">
    <source>
        <dbReference type="EMBL" id="GBL62733.1"/>
    </source>
</evidence>
<gene>
    <name evidence="4" type="primary">jockeypol_280</name>
    <name evidence="2" type="synonym">jockeypol_313</name>
    <name evidence="3" type="synonym">jockeypol_42</name>
    <name evidence="5" type="synonym">jockeypol_8</name>
    <name evidence="4" type="ORF">AVEN_104780_1</name>
    <name evidence="5" type="ORF">AVEN_113788_1</name>
    <name evidence="2" type="ORF">AVEN_268517_1</name>
    <name evidence="3" type="ORF">AVEN_64480_1</name>
</gene>
<dbReference type="PANTHER" id="PTHR36688:SF2">
    <property type="entry name" value="ENDONUCLEASE_EXONUCLEASE_PHOSPHATASE DOMAIN-CONTAINING PROTEIN"/>
    <property type="match status" value="1"/>
</dbReference>
<accession>A0A4Y1ZR29</accession>
<evidence type="ECO:0000313" key="3">
    <source>
        <dbReference type="EMBL" id="GBL62711.1"/>
    </source>
</evidence>
<dbReference type="InterPro" id="IPR005135">
    <property type="entry name" value="Endo/exonuclease/phosphatase"/>
</dbReference>
<dbReference type="Proteomes" id="UP000499080">
    <property type="component" value="Unassembled WGS sequence"/>
</dbReference>
<dbReference type="InterPro" id="IPR000477">
    <property type="entry name" value="RT_dom"/>
</dbReference>
<dbReference type="OrthoDB" id="410155at2759"/>
<dbReference type="PROSITE" id="PS50878">
    <property type="entry name" value="RT_POL"/>
    <property type="match status" value="1"/>
</dbReference>
<keyword evidence="4" id="KW-0695">RNA-directed DNA polymerase</keyword>
<evidence type="ECO:0000259" key="1">
    <source>
        <dbReference type="PROSITE" id="PS50878"/>
    </source>
</evidence>
<dbReference type="GO" id="GO:0003964">
    <property type="term" value="F:RNA-directed DNA polymerase activity"/>
    <property type="evidence" value="ECO:0007669"/>
    <property type="project" value="UniProtKB-KW"/>
</dbReference>
<sequence length="822" mass="94240">MGIAHHEVSFDSITFENSAICIDLPNKKQITVVSIYRPPHGLIDTAELNRIFCSNSQVICFGDFNAKHSSWNIRRSNRNGHLIYDWVNNNNFSIIAPLQPTYFSHSYALNATLDFAVVKNISAAEAVAINALPSDHNPVWFEFLLSNVLPIPLRSLTTTNWNRFQDIISRNIPGNPAINSIRDIEEAIAKFECGINTAIKLSSKTKSINTVHRKLPPFITNKITRRNNIRKRWQHTRYPPYKTACNKLSEEIKNDIEIWDNNRWKELLQGLNTEDISLYNMARKLTKKYVSIPPILGPSGLVFSCADKADIFRNALEESFQENIEPYDDNFIEKVENEIDDYFHTNNSPSSAPLSSPAEILTIIAKLNIRKTSGQDKIPNKALKLITPNALTFLTKIFNKCLTLNYFPLRWKQANIIMLSKPGKDPKFPQSYRPISLLSSLGKIFEKVLQKRINSYCDSSNILSKEQFGFRAQHSTIHQLLRVTNSITEGMNNKFYTGGIFLDIQKAFDRVWHDGLIYKLIQLNFPKYLINILKSFLENRTFKVVIHGETSNTGVIKAGTPQGSVLSPILYSIFTSDFPSHPRTITCLFADDSAVLAQGTTIKYILRTLQSFLVSLEEWLTKWRIAVNTGKTKAIIFRKGCTNFNPTNLELFDETIEWVTEVKYLGLIIDNKLTFRQHISYLKEKFWAKIYLCLPLIGRNSSLSLENKLILFKQVLRPILTYAAPIWGLAAPTNRKKVQILQNKLLRIIVNAPWFIRNSVIHSDLQIESIEDHIQKLSRKFFSGIIDHPNNLIADQTDFTEFTGRYRYPYTTTKWSLPLKPP</sequence>
<dbReference type="EMBL" id="BGPR01076815">
    <property type="protein sequence ID" value="GBL62719.1"/>
    <property type="molecule type" value="Genomic_DNA"/>
</dbReference>
<dbReference type="SUPFAM" id="SSF56672">
    <property type="entry name" value="DNA/RNA polymerases"/>
    <property type="match status" value="1"/>
</dbReference>
<organism evidence="4 6">
    <name type="scientific">Araneus ventricosus</name>
    <name type="common">Orbweaver spider</name>
    <name type="synonym">Epeira ventricosa</name>
    <dbReference type="NCBI Taxonomy" id="182803"/>
    <lineage>
        <taxon>Eukaryota</taxon>
        <taxon>Metazoa</taxon>
        <taxon>Ecdysozoa</taxon>
        <taxon>Arthropoda</taxon>
        <taxon>Chelicerata</taxon>
        <taxon>Arachnida</taxon>
        <taxon>Araneae</taxon>
        <taxon>Araneomorphae</taxon>
        <taxon>Entelegynae</taxon>
        <taxon>Araneoidea</taxon>
        <taxon>Araneidae</taxon>
        <taxon>Araneus</taxon>
    </lineage>
</organism>
<dbReference type="InterPro" id="IPR052560">
    <property type="entry name" value="RdDP_mobile_element"/>
</dbReference>
<dbReference type="SUPFAM" id="SSF56219">
    <property type="entry name" value="DNase I-like"/>
    <property type="match status" value="1"/>
</dbReference>
<evidence type="ECO:0000313" key="2">
    <source>
        <dbReference type="EMBL" id="GBL62702.1"/>
    </source>
</evidence>
<proteinExistence type="predicted"/>
<reference evidence="4 6" key="1">
    <citation type="journal article" date="2019" name="Sci. Rep.">
        <title>Orb-weaving spider Araneus ventricosus genome elucidates the spidroin gene catalogue.</title>
        <authorList>
            <person name="Kono N."/>
            <person name="Nakamura H."/>
            <person name="Ohtoshi R."/>
            <person name="Moran D.A.P."/>
            <person name="Shinohara A."/>
            <person name="Yoshida Y."/>
            <person name="Fujiwara M."/>
            <person name="Mori M."/>
            <person name="Tomita M."/>
            <person name="Arakawa K."/>
        </authorList>
    </citation>
    <scope>NUCLEOTIDE SEQUENCE [LARGE SCALE GENOMIC DNA]</scope>
</reference>
<evidence type="ECO:0000313" key="4">
    <source>
        <dbReference type="EMBL" id="GBL62719.1"/>
    </source>
</evidence>
<protein>
    <submittedName>
        <fullName evidence="4">RNA-directed DNA polymerase from mobile element jockey</fullName>
    </submittedName>
</protein>
<dbReference type="EMBL" id="BGPR01076812">
    <property type="protein sequence ID" value="GBL62702.1"/>
    <property type="molecule type" value="Genomic_DNA"/>
</dbReference>
<feature type="domain" description="Reverse transcriptase" evidence="1">
    <location>
        <begin position="400"/>
        <end position="669"/>
    </location>
</feature>
<keyword evidence="4" id="KW-0548">Nucleotidyltransferase</keyword>
<keyword evidence="6" id="KW-1185">Reference proteome</keyword>
<dbReference type="Pfam" id="PF14529">
    <property type="entry name" value="Exo_endo_phos_2"/>
    <property type="match status" value="1"/>
</dbReference>
<dbReference type="PANTHER" id="PTHR36688">
    <property type="entry name" value="ENDO/EXONUCLEASE/PHOSPHATASE DOMAIN-CONTAINING PROTEIN"/>
    <property type="match status" value="1"/>
</dbReference>
<dbReference type="Gene3D" id="3.60.10.10">
    <property type="entry name" value="Endonuclease/exonuclease/phosphatase"/>
    <property type="match status" value="1"/>
</dbReference>
<dbReference type="InterPro" id="IPR036691">
    <property type="entry name" value="Endo/exonu/phosph_ase_sf"/>
</dbReference>
<dbReference type="Pfam" id="PF00078">
    <property type="entry name" value="RVT_1"/>
    <property type="match status" value="1"/>
</dbReference>
<keyword evidence="4" id="KW-0808">Transferase</keyword>
<dbReference type="InterPro" id="IPR043502">
    <property type="entry name" value="DNA/RNA_pol_sf"/>
</dbReference>
<dbReference type="EMBL" id="BGPR01076814">
    <property type="protein sequence ID" value="GBL62711.1"/>
    <property type="molecule type" value="Genomic_DNA"/>
</dbReference>
<dbReference type="AlphaFoldDB" id="A0A4Y1ZR29"/>
<evidence type="ECO:0000313" key="6">
    <source>
        <dbReference type="Proteomes" id="UP000499080"/>
    </source>
</evidence>
<comment type="caution">
    <text evidence="4">The sequence shown here is derived from an EMBL/GenBank/DDBJ whole genome shotgun (WGS) entry which is preliminary data.</text>
</comment>
<dbReference type="CDD" id="cd01650">
    <property type="entry name" value="RT_nLTR_like"/>
    <property type="match status" value="1"/>
</dbReference>
<name>A0A4Y1ZR29_ARAVE</name>
<dbReference type="EMBL" id="BGPR01076816">
    <property type="protein sequence ID" value="GBL62733.1"/>
    <property type="molecule type" value="Genomic_DNA"/>
</dbReference>